<accession>A0ABY5GTZ4</accession>
<dbReference type="Proteomes" id="UP001059950">
    <property type="component" value="Chromosome"/>
</dbReference>
<organism evidence="1 2">
    <name type="scientific">Amphritea atlantica</name>
    <dbReference type="NCBI Taxonomy" id="355243"/>
    <lineage>
        <taxon>Bacteria</taxon>
        <taxon>Pseudomonadati</taxon>
        <taxon>Pseudomonadota</taxon>
        <taxon>Gammaproteobacteria</taxon>
        <taxon>Oceanospirillales</taxon>
        <taxon>Oceanospirillaceae</taxon>
        <taxon>Amphritea</taxon>
    </lineage>
</organism>
<protein>
    <submittedName>
        <fullName evidence="1">WbqC family protein</fullName>
    </submittedName>
</protein>
<gene>
    <name evidence="1" type="ORF">KDX31_15390</name>
</gene>
<proteinExistence type="predicted"/>
<evidence type="ECO:0000313" key="1">
    <source>
        <dbReference type="EMBL" id="UTW02717.1"/>
    </source>
</evidence>
<dbReference type="InterPro" id="IPR014985">
    <property type="entry name" value="WbqC"/>
</dbReference>
<dbReference type="EMBL" id="CP073344">
    <property type="protein sequence ID" value="UTW02717.1"/>
    <property type="molecule type" value="Genomic_DNA"/>
</dbReference>
<reference evidence="1" key="1">
    <citation type="submission" date="2021-04" db="EMBL/GenBank/DDBJ databases">
        <title>Oceanospirillales bacteria with DddD are important DMSP degraders in coastal seawater.</title>
        <authorList>
            <person name="Liu J."/>
        </authorList>
    </citation>
    <scope>NUCLEOTIDE SEQUENCE</scope>
    <source>
        <strain evidence="1">GY6</strain>
    </source>
</reference>
<name>A0ABY5GTZ4_9GAMM</name>
<dbReference type="Pfam" id="PF08889">
    <property type="entry name" value="WbqC"/>
    <property type="match status" value="1"/>
</dbReference>
<sequence length="229" mass="26353">MKLAVMQPYLFPYIGYFQLIYAADLFLLYDDVSYIKQGYINRNRVLSPNGEVRFIVPVPGASSNKLISGLYFSTDVVKVLKTFEQSYSRAPYFEAVYPLIRQVIEHEDRSITSVCLKSFEAIFSYLGLDKQFKKTSELDYERTESARNRLITLCHKFEADCYINAPGGRSLYSKSDFAAHGVELKFIHSLPVKYQQGRGEFVPNLSIIDVLMHCSQEKVVSLMKQYELN</sequence>
<keyword evidence="2" id="KW-1185">Reference proteome</keyword>
<evidence type="ECO:0000313" key="2">
    <source>
        <dbReference type="Proteomes" id="UP001059950"/>
    </source>
</evidence>